<dbReference type="Gene3D" id="3.20.20.140">
    <property type="entry name" value="Metal-dependent hydrolases"/>
    <property type="match status" value="1"/>
</dbReference>
<dbReference type="Gene3D" id="3.40.50.300">
    <property type="entry name" value="P-loop containing nucleotide triphosphate hydrolases"/>
    <property type="match status" value="3"/>
</dbReference>
<keyword evidence="5 11" id="KW-0067">ATP-binding</keyword>
<dbReference type="InterPro" id="IPR000212">
    <property type="entry name" value="DNA_helicase_UvrD/REP"/>
</dbReference>
<gene>
    <name evidence="15" type="ORF">CDO52_06265</name>
</gene>
<evidence type="ECO:0000256" key="1">
    <source>
        <dbReference type="ARBA" id="ARBA00009922"/>
    </source>
</evidence>
<evidence type="ECO:0000256" key="12">
    <source>
        <dbReference type="SAM" id="MobiDB-lite"/>
    </source>
</evidence>
<dbReference type="PANTHER" id="PTHR11070:SF2">
    <property type="entry name" value="ATP-DEPENDENT DNA HELICASE SRS2"/>
    <property type="match status" value="1"/>
</dbReference>
<dbReference type="GO" id="GO:0003677">
    <property type="term" value="F:DNA binding"/>
    <property type="evidence" value="ECO:0007669"/>
    <property type="project" value="UniProtKB-KW"/>
</dbReference>
<keyword evidence="2 11" id="KW-0547">Nucleotide-binding</keyword>
<keyword evidence="7" id="KW-0413">Isomerase</keyword>
<evidence type="ECO:0000256" key="10">
    <source>
        <dbReference type="ARBA" id="ARBA00048988"/>
    </source>
</evidence>
<evidence type="ECO:0000259" key="13">
    <source>
        <dbReference type="PROSITE" id="PS51198"/>
    </source>
</evidence>
<evidence type="ECO:0000256" key="5">
    <source>
        <dbReference type="ARBA" id="ARBA00022840"/>
    </source>
</evidence>
<dbReference type="SUPFAM" id="SSF89550">
    <property type="entry name" value="PHP domain-like"/>
    <property type="match status" value="1"/>
</dbReference>
<evidence type="ECO:0000256" key="7">
    <source>
        <dbReference type="ARBA" id="ARBA00023235"/>
    </source>
</evidence>
<keyword evidence="16" id="KW-1185">Reference proteome</keyword>
<evidence type="ECO:0000256" key="6">
    <source>
        <dbReference type="ARBA" id="ARBA00023125"/>
    </source>
</evidence>
<dbReference type="Pfam" id="PF00580">
    <property type="entry name" value="UvrD-helicase"/>
    <property type="match status" value="1"/>
</dbReference>
<keyword evidence="4 11" id="KW-0347">Helicase</keyword>
<dbReference type="InterPro" id="IPR014016">
    <property type="entry name" value="UvrD-like_ATP-bd"/>
</dbReference>
<dbReference type="GO" id="GO:0016887">
    <property type="term" value="F:ATP hydrolysis activity"/>
    <property type="evidence" value="ECO:0007669"/>
    <property type="project" value="RHEA"/>
</dbReference>
<evidence type="ECO:0000256" key="8">
    <source>
        <dbReference type="ARBA" id="ARBA00034617"/>
    </source>
</evidence>
<dbReference type="SUPFAM" id="SSF52540">
    <property type="entry name" value="P-loop containing nucleoside triphosphate hydrolases"/>
    <property type="match status" value="1"/>
</dbReference>
<dbReference type="PANTHER" id="PTHR11070">
    <property type="entry name" value="UVRD / RECB / PCRA DNA HELICASE FAMILY MEMBER"/>
    <property type="match status" value="1"/>
</dbReference>
<dbReference type="Pfam" id="PF13361">
    <property type="entry name" value="UvrD_C"/>
    <property type="match status" value="2"/>
</dbReference>
<dbReference type="RefSeq" id="WP_017619976.1">
    <property type="nucleotide sequence ID" value="NZ_ANBG01000285.1"/>
</dbReference>
<keyword evidence="3 11" id="KW-0378">Hydrolase</keyword>
<evidence type="ECO:0000256" key="2">
    <source>
        <dbReference type="ARBA" id="ARBA00022741"/>
    </source>
</evidence>
<organism evidence="15 16">
    <name type="scientific">Nocardiopsis gilva YIM 90087</name>
    <dbReference type="NCBI Taxonomy" id="1235441"/>
    <lineage>
        <taxon>Bacteria</taxon>
        <taxon>Bacillati</taxon>
        <taxon>Actinomycetota</taxon>
        <taxon>Actinomycetes</taxon>
        <taxon>Streptosporangiales</taxon>
        <taxon>Nocardiopsidaceae</taxon>
        <taxon>Nocardiopsis</taxon>
    </lineage>
</organism>
<evidence type="ECO:0000256" key="9">
    <source>
        <dbReference type="ARBA" id="ARBA00034808"/>
    </source>
</evidence>
<dbReference type="PROSITE" id="PS51217">
    <property type="entry name" value="UVRD_HELICASE_CTER"/>
    <property type="match status" value="1"/>
</dbReference>
<comment type="catalytic activity">
    <reaction evidence="8">
        <text>Couples ATP hydrolysis with the unwinding of duplex DNA by translocating in the 3'-5' direction.</text>
        <dbReference type="EC" id="5.6.2.4"/>
    </reaction>
</comment>
<dbReference type="GO" id="GO:0005524">
    <property type="term" value="F:ATP binding"/>
    <property type="evidence" value="ECO:0007669"/>
    <property type="project" value="UniProtKB-UniRule"/>
</dbReference>
<dbReference type="InterPro" id="IPR027417">
    <property type="entry name" value="P-loop_NTPase"/>
</dbReference>
<keyword evidence="6" id="KW-0238">DNA-binding</keyword>
<name>A0A223S2T6_9ACTN</name>
<proteinExistence type="inferred from homology"/>
<accession>A0A223S2T6</accession>
<dbReference type="InterPro" id="IPR016195">
    <property type="entry name" value="Pol/histidinol_Pase-like"/>
</dbReference>
<dbReference type="OrthoDB" id="5240387at2"/>
<evidence type="ECO:0000256" key="11">
    <source>
        <dbReference type="PROSITE-ProRule" id="PRU00560"/>
    </source>
</evidence>
<dbReference type="PROSITE" id="PS51198">
    <property type="entry name" value="UVRD_HELICASE_ATP_BIND"/>
    <property type="match status" value="1"/>
</dbReference>
<dbReference type="KEGG" id="ngv:CDO52_06265"/>
<dbReference type="GO" id="GO:0043138">
    <property type="term" value="F:3'-5' DNA helicase activity"/>
    <property type="evidence" value="ECO:0007669"/>
    <property type="project" value="UniProtKB-EC"/>
</dbReference>
<evidence type="ECO:0000313" key="15">
    <source>
        <dbReference type="EMBL" id="ASU82446.1"/>
    </source>
</evidence>
<comment type="catalytic activity">
    <reaction evidence="10">
        <text>ATP + H2O = ADP + phosphate + H(+)</text>
        <dbReference type="Rhea" id="RHEA:13065"/>
        <dbReference type="ChEBI" id="CHEBI:15377"/>
        <dbReference type="ChEBI" id="CHEBI:15378"/>
        <dbReference type="ChEBI" id="CHEBI:30616"/>
        <dbReference type="ChEBI" id="CHEBI:43474"/>
        <dbReference type="ChEBI" id="CHEBI:456216"/>
        <dbReference type="EC" id="5.6.2.4"/>
    </reaction>
</comment>
<dbReference type="CDD" id="cd19067">
    <property type="entry name" value="PfuEndoQ-like"/>
    <property type="match status" value="1"/>
</dbReference>
<feature type="compositionally biased region" description="Low complexity" evidence="12">
    <location>
        <begin position="487"/>
        <end position="499"/>
    </location>
</feature>
<dbReference type="InterPro" id="IPR013986">
    <property type="entry name" value="DExx_box_DNA_helicase_dom_sf"/>
</dbReference>
<feature type="domain" description="UvrD-like helicase ATP-binding" evidence="13">
    <location>
        <begin position="539"/>
        <end position="801"/>
    </location>
</feature>
<comment type="similarity">
    <text evidence="1">Belongs to the helicase family. UvrD subfamily.</text>
</comment>
<evidence type="ECO:0000256" key="3">
    <source>
        <dbReference type="ARBA" id="ARBA00022801"/>
    </source>
</evidence>
<dbReference type="GO" id="GO:0005829">
    <property type="term" value="C:cytosol"/>
    <property type="evidence" value="ECO:0007669"/>
    <property type="project" value="TreeGrafter"/>
</dbReference>
<reference evidence="15 16" key="1">
    <citation type="submission" date="2017-08" db="EMBL/GenBank/DDBJ databases">
        <title>The complete genome sequence of Nocardiopsis gilva YIM 90087.</title>
        <authorList>
            <person name="Yin M."/>
            <person name="Tang S."/>
        </authorList>
    </citation>
    <scope>NUCLEOTIDE SEQUENCE [LARGE SCALE GENOMIC DNA]</scope>
    <source>
        <strain evidence="15 16">YIM 90087</strain>
    </source>
</reference>
<feature type="region of interest" description="Disordered" evidence="12">
    <location>
        <begin position="427"/>
        <end position="541"/>
    </location>
</feature>
<dbReference type="CDD" id="cd17932">
    <property type="entry name" value="DEXQc_UvrD"/>
    <property type="match status" value="1"/>
</dbReference>
<dbReference type="Gene3D" id="1.10.486.10">
    <property type="entry name" value="PCRA, domain 4"/>
    <property type="match status" value="2"/>
</dbReference>
<feature type="compositionally biased region" description="Basic and acidic residues" evidence="12">
    <location>
        <begin position="522"/>
        <end position="531"/>
    </location>
</feature>
<evidence type="ECO:0000313" key="16">
    <source>
        <dbReference type="Proteomes" id="UP000215005"/>
    </source>
</evidence>
<evidence type="ECO:0000256" key="4">
    <source>
        <dbReference type="ARBA" id="ARBA00022806"/>
    </source>
</evidence>
<dbReference type="GO" id="GO:0000725">
    <property type="term" value="P:recombinational repair"/>
    <property type="evidence" value="ECO:0007669"/>
    <property type="project" value="TreeGrafter"/>
</dbReference>
<dbReference type="Proteomes" id="UP000215005">
    <property type="component" value="Chromosome"/>
</dbReference>
<dbReference type="InterPro" id="IPR014017">
    <property type="entry name" value="DNA_helicase_UvrD-like_C"/>
</dbReference>
<dbReference type="AlphaFoldDB" id="A0A223S2T6"/>
<feature type="domain" description="UvrD-like helicase C-terminal" evidence="14">
    <location>
        <begin position="802"/>
        <end position="1075"/>
    </location>
</feature>
<feature type="binding site" evidence="11">
    <location>
        <begin position="560"/>
        <end position="567"/>
    </location>
    <ligand>
        <name>ATP</name>
        <dbReference type="ChEBI" id="CHEBI:30616"/>
    </ligand>
</feature>
<dbReference type="EMBL" id="CP022753">
    <property type="protein sequence ID" value="ASU82446.1"/>
    <property type="molecule type" value="Genomic_DNA"/>
</dbReference>
<dbReference type="EC" id="5.6.2.4" evidence="9"/>
<dbReference type="GO" id="GO:0033202">
    <property type="term" value="C:DNA helicase complex"/>
    <property type="evidence" value="ECO:0007669"/>
    <property type="project" value="TreeGrafter"/>
</dbReference>
<evidence type="ECO:0000259" key="14">
    <source>
        <dbReference type="PROSITE" id="PS51217"/>
    </source>
</evidence>
<protein>
    <recommendedName>
        <fullName evidence="9">DNA 3'-5' helicase</fullName>
        <ecNumber evidence="9">5.6.2.4</ecNumber>
    </recommendedName>
</protein>
<sequence>MRFHADLHIHSKYSRACSKDADLEHLTWWARRKGIAVVGTGDFTHPAWFAHLRESLVPAEPGLFRLRDDLDRDIVRKLPPNMAAAPVRFMLSVEISTIYKRGERTRKIHHLIYMPDFEAAAEFNRRLGRIGNLGSDGRPIIGLDSRDLLEITLESGAGSYLVPAHVWTPWFAVLGSKAGFDAIEDCYLDLSDHIFALETGLSSDPAMNWRISGLDRYRLVSNSDAHSPPMLGRETTVLDTELDYFAIRRALETGAGHEGSVEFFPEEGKYHVDGHRKCEVRMEPRETRERGTACPVCGKPVTVGVLSRVEELADRPAGARPEGAADFRSLVPLPEVMGEILSVGPKSKKVRGEIDTLTAALGPELAILETVPTDDIERHSPLLAEAVGRLRRGEVIREAGYDGEYGVIRLFEPDELKRASTAAVPSLFDDLPFDTGGAAPEPQSTRREPAAEPPSDAASEGKARSGPTAPSDEGKAGDAAPEAPATERGSASSGAAESPAPGPERSDGATPPDAGAANGDQPPREAPEPPDHPGASLLDGLDPDQRAAAEVTDGPVLIIAGPGTGKTRTVTHRLAHLVAERGVDPEHCLAITFTRRAAEEMAERLTALAPEHAPRLTIATFHSLGLRMLRELHDRAGLTSSFGIADQARQLELATEAAGDEKTARRLLGARSRRRGADEGMPPELADATDRYTKALRQRDLVDFDDLIALPVELLESDAELAAAYRDRFRWISVDEYQDVDDRQYRLLRLLAPADGNLTAIGDPDQAIYRFRGADVGFFLRFREDFPSARAVQLTRNYRSSANILTASLQAISPTTLVPERELRPMGDHGDADTDAARVGVHSAANERAEASSVARTIELLLGGASFHSFDSGRITTDETHGLGFSDFAVLYRTDRQANAVMEGLTRAGLPFQKRSHDRITDRPGVRPILAELAFAPTAGAASVVASVTERLLRAADTVIERIPHAEREEAAVDIHTAVDLLKPRAEECGADMARFRDELALGVEVDTWDPRADRVSLLTLHAAKGLEFPVVFVVGCEDGLLPLRWPGAAPGEDDEEEVREERRLLFVGMTRAQRHLFLSHAAERARQGSTRPSARSPFLADVDTSVCESVGEAAARRKQRDTQLRLL</sequence>
<dbReference type="Gene3D" id="1.10.10.160">
    <property type="match status" value="1"/>
</dbReference>